<evidence type="ECO:0000313" key="3">
    <source>
        <dbReference type="EMBL" id="PWX42128.1"/>
    </source>
</evidence>
<evidence type="ECO:0000313" key="5">
    <source>
        <dbReference type="Proteomes" id="UP000481454"/>
    </source>
</evidence>
<accession>A0AAP8XFW9</accession>
<proteinExistence type="predicted"/>
<dbReference type="RefSeq" id="WP_003459616.1">
    <property type="nucleotide sequence ID" value="NZ_CATNWT010000001.1"/>
</dbReference>
<reference evidence="2 5" key="2">
    <citation type="submission" date="2020-02" db="EMBL/GenBank/DDBJ databases">
        <title>Genomic Insights into the Phylogeny and Genetic Plasticity of the Human and Animal Enteric Pathogen Clostridium perfringens.</title>
        <authorList>
            <person name="Feng Y."/>
            <person name="Hu Y."/>
        </authorList>
    </citation>
    <scope>NUCLEOTIDE SEQUENCE [LARGE SCALE GENOMIC DNA]</scope>
    <source>
        <strain evidence="2 5">CP-40</strain>
    </source>
</reference>
<dbReference type="Proteomes" id="UP000481454">
    <property type="component" value="Unassembled WGS sequence"/>
</dbReference>
<dbReference type="Proteomes" id="UP000247117">
    <property type="component" value="Unassembled WGS sequence"/>
</dbReference>
<sequence>MAEARKKQGCRSCMVAFWNEEGTEFLAPEPIKDLEELQYQYTYAEGSNYADNVQNIYIKKPTGANITLTFSDIKSKLIAKMLGKKNKKGGTTTNVKDQPPRVAILFQETYSDGSYENKVFYNVKLSMDENSAKTAGENIDFTPKTITGRALPFSNGTVDGDIDFTLDSADPEVDTNKLQKFFEKVRFLDEEVA</sequence>
<comment type="caution">
    <text evidence="2">The sequence shown here is derived from an EMBL/GenBank/DDBJ whole genome shotgun (WGS) entry which is preliminary data.</text>
</comment>
<name>A0AAP8XFW9_CLOPF</name>
<evidence type="ECO:0000313" key="1">
    <source>
        <dbReference type="EMBL" id="MBO3359082.1"/>
    </source>
</evidence>
<evidence type="ECO:0000313" key="4">
    <source>
        <dbReference type="Proteomes" id="UP000247117"/>
    </source>
</evidence>
<dbReference type="EMBL" id="JAALLZ010000001">
    <property type="protein sequence ID" value="NGU29492.1"/>
    <property type="molecule type" value="Genomic_DNA"/>
</dbReference>
<dbReference type="EMBL" id="PJTB01000001">
    <property type="protein sequence ID" value="PWX42128.1"/>
    <property type="molecule type" value="Genomic_DNA"/>
</dbReference>
<dbReference type="Proteomes" id="UP000668068">
    <property type="component" value="Unassembled WGS sequence"/>
</dbReference>
<reference evidence="1" key="3">
    <citation type="submission" date="2020-12" db="EMBL/GenBank/DDBJ databases">
        <title>Comparative genomics of Clostridium perfringens reveals patterns of host-associated phylogenetic clades and virulence factors.</title>
        <authorList>
            <person name="Smith A.H."/>
            <person name="Geier R."/>
        </authorList>
    </citation>
    <scope>NUCLEOTIDE SEQUENCE</scope>
    <source>
        <strain evidence="1">CHD30677R</strain>
    </source>
</reference>
<organism evidence="2 5">
    <name type="scientific">Clostridium perfringens</name>
    <dbReference type="NCBI Taxonomy" id="1502"/>
    <lineage>
        <taxon>Bacteria</taxon>
        <taxon>Bacillati</taxon>
        <taxon>Bacillota</taxon>
        <taxon>Clostridia</taxon>
        <taxon>Eubacteriales</taxon>
        <taxon>Clostridiaceae</taxon>
        <taxon>Clostridium</taxon>
    </lineage>
</organism>
<dbReference type="InterPro" id="IPR006490">
    <property type="entry name" value="Maj_tail_phi13"/>
</dbReference>
<gene>
    <name evidence="3" type="ORF">CYK91_03080</name>
    <name evidence="2" type="ORF">G6Z34_05095</name>
    <name evidence="1" type="ORF">JJB47_09825</name>
</gene>
<dbReference type="AlphaFoldDB" id="A0AAP8XFW9"/>
<evidence type="ECO:0000313" key="2">
    <source>
        <dbReference type="EMBL" id="NGU29492.1"/>
    </source>
</evidence>
<protein>
    <submittedName>
        <fullName evidence="2">Phage tail protein</fullName>
    </submittedName>
</protein>
<dbReference type="EMBL" id="JAENQP010000004">
    <property type="protein sequence ID" value="MBO3359082.1"/>
    <property type="molecule type" value="Genomic_DNA"/>
</dbReference>
<dbReference type="NCBIfam" id="TIGR01603">
    <property type="entry name" value="maj_tail_phi13"/>
    <property type="match status" value="1"/>
</dbReference>
<reference evidence="3 4" key="1">
    <citation type="journal article" date="2018" name="BMC Genomics">
        <title>Whole genome analysis reveals the diversity and evolutionary relationships between necrotic enteritis-causing strains of Clostridium perfringens.</title>
        <authorList>
            <person name="Lacey J.A."/>
            <person name="Allnutt T.R."/>
            <person name="Vezina B."/>
            <person name="Van T.T.H."/>
            <person name="Stent T."/>
            <person name="Han X."/>
            <person name="Rood J.I."/>
            <person name="Wade B."/>
            <person name="Keyburn A.L."/>
            <person name="Seeman T."/>
            <person name="Chen H."/>
            <person name="Haring V."/>
            <person name="Johanesen P.A."/>
            <person name="Lyras D."/>
            <person name="Moore R.J."/>
        </authorList>
    </citation>
    <scope>NUCLEOTIDE SEQUENCE [LARGE SCALE GENOMIC DNA]</scope>
    <source>
        <strain evidence="3 4">EUR-NE15</strain>
    </source>
</reference>